<sequence length="403" mass="45321">MKKLWQTRLKQHSQAQFKYLKLVFNDHFVLVLIILLGALLYGYSQVVKTMTAAWWLPGALAIVFTALLGIGRLASLVQKTDATFLLPKTTEFPKYLTKARRYSLGLPLVVLTFATIAGIPMLKVLNLQVFDAIALGVSLWAFKDADLWLQVLSFYQGAPKWAKRRYLFGIALIALGFGFYIHPAISLVVGLVMALGLRWQLGVWLDPAHLDWLALVQAEAKRMGQIYRFYNLFTDVPGLQGTVKRRKYLDGIAHTVFKKQKNTWAWLLIRSFLRRTEFLGLYLRLVVIGALCLVFVQQWWLALALSALFVYLIGFQLLPMYQVHDDIVFSYLYPLPDTQKPNAFKALIGKLLGLAAIVLALGALASGHWIAAIAALVGGLVVAIGLAVWYLPIRLQQFAKARS</sequence>
<keyword evidence="1" id="KW-0812">Transmembrane</keyword>
<dbReference type="Proteomes" id="UP000051790">
    <property type="component" value="Unassembled WGS sequence"/>
</dbReference>
<comment type="caution">
    <text evidence="2">The sequence shown here is derived from an EMBL/GenBank/DDBJ whole genome shotgun (WGS) entry which is preliminary data.</text>
</comment>
<dbReference type="PIRSF" id="PIRSF037259">
    <property type="entry name" value="EcsB_ABC"/>
    <property type="match status" value="1"/>
</dbReference>
<feature type="transmembrane region" description="Helical" evidence="1">
    <location>
        <begin position="278"/>
        <end position="296"/>
    </location>
</feature>
<dbReference type="RefSeq" id="WP_056963672.1">
    <property type="nucleotide sequence ID" value="NZ_AZEU01000144.1"/>
</dbReference>
<dbReference type="GO" id="GO:0016020">
    <property type="term" value="C:membrane"/>
    <property type="evidence" value="ECO:0007669"/>
    <property type="project" value="InterPro"/>
</dbReference>
<protein>
    <submittedName>
        <fullName evidence="2">ABC transporter permease</fullName>
    </submittedName>
</protein>
<feature type="transmembrane region" description="Helical" evidence="1">
    <location>
        <begin position="166"/>
        <end position="195"/>
    </location>
</feature>
<keyword evidence="3" id="KW-1185">Reference proteome</keyword>
<feature type="transmembrane region" description="Helical" evidence="1">
    <location>
        <begin position="342"/>
        <end position="363"/>
    </location>
</feature>
<feature type="transmembrane region" description="Helical" evidence="1">
    <location>
        <begin position="52"/>
        <end position="70"/>
    </location>
</feature>
<reference evidence="2 3" key="1">
    <citation type="journal article" date="2015" name="Genome Announc.">
        <title>Expanding the biotechnology potential of lactobacilli through comparative genomics of 213 strains and associated genera.</title>
        <authorList>
            <person name="Sun Z."/>
            <person name="Harris H.M."/>
            <person name="McCann A."/>
            <person name="Guo C."/>
            <person name="Argimon S."/>
            <person name="Zhang W."/>
            <person name="Yang X."/>
            <person name="Jeffery I.B."/>
            <person name="Cooney J.C."/>
            <person name="Kagawa T.F."/>
            <person name="Liu W."/>
            <person name="Song Y."/>
            <person name="Salvetti E."/>
            <person name="Wrobel A."/>
            <person name="Rasinkangas P."/>
            <person name="Parkhill J."/>
            <person name="Rea M.C."/>
            <person name="O'Sullivan O."/>
            <person name="Ritari J."/>
            <person name="Douillard F.P."/>
            <person name="Paul Ross R."/>
            <person name="Yang R."/>
            <person name="Briner A.E."/>
            <person name="Felis G.E."/>
            <person name="de Vos W.M."/>
            <person name="Barrangou R."/>
            <person name="Klaenhammer T.R."/>
            <person name="Caufield P.W."/>
            <person name="Cui Y."/>
            <person name="Zhang H."/>
            <person name="O'Toole P.W."/>
        </authorList>
    </citation>
    <scope>NUCLEOTIDE SEQUENCE [LARGE SCALE GENOMIC DNA]</scope>
    <source>
        <strain evidence="2 3">DSM 13343</strain>
    </source>
</reference>
<organism evidence="2 3">
    <name type="scientific">Lacticaseibacillus manihotivorans DSM 13343 = JCM 12514</name>
    <dbReference type="NCBI Taxonomy" id="1423769"/>
    <lineage>
        <taxon>Bacteria</taxon>
        <taxon>Bacillati</taxon>
        <taxon>Bacillota</taxon>
        <taxon>Bacilli</taxon>
        <taxon>Lactobacillales</taxon>
        <taxon>Lactobacillaceae</taxon>
        <taxon>Lacticaseibacillus</taxon>
    </lineage>
</organism>
<evidence type="ECO:0000313" key="3">
    <source>
        <dbReference type="Proteomes" id="UP000051790"/>
    </source>
</evidence>
<gene>
    <name evidence="2" type="ORF">FD01_GL000984</name>
</gene>
<keyword evidence="1" id="KW-1133">Transmembrane helix</keyword>
<dbReference type="InterPro" id="IPR010288">
    <property type="entry name" value="EcsB_ABC"/>
</dbReference>
<feature type="transmembrane region" description="Helical" evidence="1">
    <location>
        <begin position="102"/>
        <end position="122"/>
    </location>
</feature>
<proteinExistence type="predicted"/>
<dbReference type="PATRIC" id="fig|1423769.4.peg.1063"/>
<dbReference type="OrthoDB" id="2447941at2"/>
<keyword evidence="1" id="KW-0472">Membrane</keyword>
<name>A0A0R1QJJ7_9LACO</name>
<dbReference type="Pfam" id="PF05975">
    <property type="entry name" value="EcsB"/>
    <property type="match status" value="1"/>
</dbReference>
<feature type="transmembrane region" description="Helical" evidence="1">
    <location>
        <begin position="302"/>
        <end position="321"/>
    </location>
</feature>
<feature type="transmembrane region" description="Helical" evidence="1">
    <location>
        <begin position="369"/>
        <end position="393"/>
    </location>
</feature>
<feature type="transmembrane region" description="Helical" evidence="1">
    <location>
        <begin position="20"/>
        <end position="40"/>
    </location>
</feature>
<accession>A0A0R1QJJ7</accession>
<dbReference type="AlphaFoldDB" id="A0A0R1QJJ7"/>
<evidence type="ECO:0000256" key="1">
    <source>
        <dbReference type="SAM" id="Phobius"/>
    </source>
</evidence>
<dbReference type="EMBL" id="AZEU01000144">
    <property type="protein sequence ID" value="KRL44745.1"/>
    <property type="molecule type" value="Genomic_DNA"/>
</dbReference>
<evidence type="ECO:0000313" key="2">
    <source>
        <dbReference type="EMBL" id="KRL44745.1"/>
    </source>
</evidence>